<accession>A0AAD7RA54</accession>
<proteinExistence type="predicted"/>
<evidence type="ECO:0000256" key="1">
    <source>
        <dbReference type="SAM" id="Phobius"/>
    </source>
</evidence>
<feature type="transmembrane region" description="Helical" evidence="1">
    <location>
        <begin position="72"/>
        <end position="93"/>
    </location>
</feature>
<evidence type="ECO:0000313" key="2">
    <source>
        <dbReference type="EMBL" id="KAJ8372357.1"/>
    </source>
</evidence>
<organism evidence="2 3">
    <name type="scientific">Aldrovandia affinis</name>
    <dbReference type="NCBI Taxonomy" id="143900"/>
    <lineage>
        <taxon>Eukaryota</taxon>
        <taxon>Metazoa</taxon>
        <taxon>Chordata</taxon>
        <taxon>Craniata</taxon>
        <taxon>Vertebrata</taxon>
        <taxon>Euteleostomi</taxon>
        <taxon>Actinopterygii</taxon>
        <taxon>Neopterygii</taxon>
        <taxon>Teleostei</taxon>
        <taxon>Notacanthiformes</taxon>
        <taxon>Halosauridae</taxon>
        <taxon>Aldrovandia</taxon>
    </lineage>
</organism>
<dbReference type="Proteomes" id="UP001221898">
    <property type="component" value="Unassembled WGS sequence"/>
</dbReference>
<dbReference type="EMBL" id="JAINUG010000405">
    <property type="protein sequence ID" value="KAJ8372357.1"/>
    <property type="molecule type" value="Genomic_DNA"/>
</dbReference>
<reference evidence="2" key="1">
    <citation type="journal article" date="2023" name="Science">
        <title>Genome structures resolve the early diversification of teleost fishes.</title>
        <authorList>
            <person name="Parey E."/>
            <person name="Louis A."/>
            <person name="Montfort J."/>
            <person name="Bouchez O."/>
            <person name="Roques C."/>
            <person name="Iampietro C."/>
            <person name="Lluch J."/>
            <person name="Castinel A."/>
            <person name="Donnadieu C."/>
            <person name="Desvignes T."/>
            <person name="Floi Bucao C."/>
            <person name="Jouanno E."/>
            <person name="Wen M."/>
            <person name="Mejri S."/>
            <person name="Dirks R."/>
            <person name="Jansen H."/>
            <person name="Henkel C."/>
            <person name="Chen W.J."/>
            <person name="Zahm M."/>
            <person name="Cabau C."/>
            <person name="Klopp C."/>
            <person name="Thompson A.W."/>
            <person name="Robinson-Rechavi M."/>
            <person name="Braasch I."/>
            <person name="Lecointre G."/>
            <person name="Bobe J."/>
            <person name="Postlethwait J.H."/>
            <person name="Berthelot C."/>
            <person name="Roest Crollius H."/>
            <person name="Guiguen Y."/>
        </authorList>
    </citation>
    <scope>NUCLEOTIDE SEQUENCE</scope>
    <source>
        <strain evidence="2">NC1722</strain>
    </source>
</reference>
<dbReference type="AlphaFoldDB" id="A0AAD7RA54"/>
<keyword evidence="3" id="KW-1185">Reference proteome</keyword>
<keyword evidence="1" id="KW-0472">Membrane</keyword>
<keyword evidence="1" id="KW-1133">Transmembrane helix</keyword>
<sequence>MAIRRVAFLFAGGPSSSPCRIWRLVCASAGEWNEERALLVLGAIAIYLEPGFLWLSYIMLCCVQACTQDPVLLLGFTSWVCDWVLCHITVQIYHFSIQI</sequence>
<feature type="transmembrane region" description="Helical" evidence="1">
    <location>
        <begin position="37"/>
        <end position="60"/>
    </location>
</feature>
<gene>
    <name evidence="2" type="ORF">AAFF_G00290260</name>
</gene>
<evidence type="ECO:0000313" key="3">
    <source>
        <dbReference type="Proteomes" id="UP001221898"/>
    </source>
</evidence>
<name>A0AAD7RA54_9TELE</name>
<comment type="caution">
    <text evidence="2">The sequence shown here is derived from an EMBL/GenBank/DDBJ whole genome shotgun (WGS) entry which is preliminary data.</text>
</comment>
<keyword evidence="1" id="KW-0812">Transmembrane</keyword>
<protein>
    <submittedName>
        <fullName evidence="2">Uncharacterized protein</fullName>
    </submittedName>
</protein>